<accession>A0AAP0HJR7</accession>
<protein>
    <submittedName>
        <fullName evidence="2">Uncharacterized protein</fullName>
    </submittedName>
</protein>
<feature type="compositionally biased region" description="Basic and acidic residues" evidence="1">
    <location>
        <begin position="94"/>
        <end position="110"/>
    </location>
</feature>
<feature type="compositionally biased region" description="Low complexity" evidence="1">
    <location>
        <begin position="76"/>
        <end position="88"/>
    </location>
</feature>
<evidence type="ECO:0000256" key="1">
    <source>
        <dbReference type="SAM" id="MobiDB-lite"/>
    </source>
</evidence>
<feature type="region of interest" description="Disordered" evidence="1">
    <location>
        <begin position="1"/>
        <end position="32"/>
    </location>
</feature>
<dbReference type="Proteomes" id="UP001420932">
    <property type="component" value="Unassembled WGS sequence"/>
</dbReference>
<sequence length="127" mass="14867">MNRGSKERERGEDEIALRKKESSRPRKEKEISRWSGELWLSLLLLKSFFVVCEVRSCSFGRGVREDGSMVLKEMRSSPSQRRSGSNSSEPNQRTNEKKKMENRGDGRSRKEVRFVIDGKWIENRESK</sequence>
<evidence type="ECO:0000313" key="2">
    <source>
        <dbReference type="EMBL" id="KAK9087297.1"/>
    </source>
</evidence>
<dbReference type="EMBL" id="JBBNAF010000013">
    <property type="protein sequence ID" value="KAK9087297.1"/>
    <property type="molecule type" value="Genomic_DNA"/>
</dbReference>
<gene>
    <name evidence="2" type="ORF">Syun_029691</name>
</gene>
<organism evidence="2 3">
    <name type="scientific">Stephania yunnanensis</name>
    <dbReference type="NCBI Taxonomy" id="152371"/>
    <lineage>
        <taxon>Eukaryota</taxon>
        <taxon>Viridiplantae</taxon>
        <taxon>Streptophyta</taxon>
        <taxon>Embryophyta</taxon>
        <taxon>Tracheophyta</taxon>
        <taxon>Spermatophyta</taxon>
        <taxon>Magnoliopsida</taxon>
        <taxon>Ranunculales</taxon>
        <taxon>Menispermaceae</taxon>
        <taxon>Menispermoideae</taxon>
        <taxon>Cissampelideae</taxon>
        <taxon>Stephania</taxon>
    </lineage>
</organism>
<keyword evidence="3" id="KW-1185">Reference proteome</keyword>
<dbReference type="AlphaFoldDB" id="A0AAP0HJR7"/>
<proteinExistence type="predicted"/>
<feature type="region of interest" description="Disordered" evidence="1">
    <location>
        <begin position="67"/>
        <end position="110"/>
    </location>
</feature>
<name>A0AAP0HJR7_9MAGN</name>
<evidence type="ECO:0000313" key="3">
    <source>
        <dbReference type="Proteomes" id="UP001420932"/>
    </source>
</evidence>
<comment type="caution">
    <text evidence="2">The sequence shown here is derived from an EMBL/GenBank/DDBJ whole genome shotgun (WGS) entry which is preliminary data.</text>
</comment>
<reference evidence="2 3" key="1">
    <citation type="submission" date="2024-01" db="EMBL/GenBank/DDBJ databases">
        <title>Genome assemblies of Stephania.</title>
        <authorList>
            <person name="Yang L."/>
        </authorList>
    </citation>
    <scope>NUCLEOTIDE SEQUENCE [LARGE SCALE GENOMIC DNA]</scope>
    <source>
        <strain evidence="2">YNDBR</strain>
        <tissue evidence="2">Leaf</tissue>
    </source>
</reference>